<comment type="similarity">
    <text evidence="1 10">Belongs to the peroxin-14 family.</text>
</comment>
<evidence type="ECO:0000256" key="7">
    <source>
        <dbReference type="ARBA" id="ARBA00029502"/>
    </source>
</evidence>
<name>A0A1I7W4Q4_LOALO</name>
<dbReference type="GO" id="GO:0016560">
    <property type="term" value="P:protein import into peroxisome matrix, docking"/>
    <property type="evidence" value="ECO:0007669"/>
    <property type="project" value="UniProtKB-UniRule"/>
</dbReference>
<keyword evidence="5 10" id="KW-0472">Membrane</keyword>
<keyword evidence="3 10" id="KW-0653">Protein transport</keyword>
<dbReference type="InterPro" id="IPR025655">
    <property type="entry name" value="PEX14"/>
</dbReference>
<dbReference type="WBParaSite" id="EN70_9639">
    <property type="protein sequence ID" value="EN70_9639"/>
    <property type="gene ID" value="EN70_9639"/>
</dbReference>
<accession>A0A1I7W4Q4</accession>
<evidence type="ECO:0000256" key="4">
    <source>
        <dbReference type="ARBA" id="ARBA00023010"/>
    </source>
</evidence>
<evidence type="ECO:0000313" key="14">
    <source>
        <dbReference type="Proteomes" id="UP000095285"/>
    </source>
</evidence>
<dbReference type="KEGG" id="loa:LOAG_09944"/>
<dbReference type="STRING" id="7209.A0A1I7W4Q4"/>
<dbReference type="EMBL" id="JH712309">
    <property type="protein sequence ID" value="EFO18550.2"/>
    <property type="molecule type" value="Genomic_DNA"/>
</dbReference>
<evidence type="ECO:0000256" key="5">
    <source>
        <dbReference type="ARBA" id="ARBA00023136"/>
    </source>
</evidence>
<organism evidence="14 15">
    <name type="scientific">Loa loa</name>
    <name type="common">Eye worm</name>
    <name type="synonym">Filaria loa</name>
    <dbReference type="NCBI Taxonomy" id="7209"/>
    <lineage>
        <taxon>Eukaryota</taxon>
        <taxon>Metazoa</taxon>
        <taxon>Ecdysozoa</taxon>
        <taxon>Nematoda</taxon>
        <taxon>Chromadorea</taxon>
        <taxon>Rhabditida</taxon>
        <taxon>Spirurina</taxon>
        <taxon>Spiruromorpha</taxon>
        <taxon>Filarioidea</taxon>
        <taxon>Onchocercidae</taxon>
        <taxon>Loa</taxon>
    </lineage>
</organism>
<comment type="subcellular location">
    <subcellularLocation>
        <location evidence="9 10">Peroxisome membrane</location>
    </subcellularLocation>
</comment>
<feature type="domain" description="Peroxisome membrane anchor protein Pex14p N-terminal" evidence="12">
    <location>
        <begin position="29"/>
        <end position="72"/>
    </location>
</feature>
<feature type="region of interest" description="Disordered" evidence="11">
    <location>
        <begin position="240"/>
        <end position="284"/>
    </location>
</feature>
<reference evidence="15" key="2">
    <citation type="submission" date="2016-11" db="UniProtKB">
        <authorList>
            <consortium name="WormBaseParasite"/>
        </authorList>
    </citation>
    <scope>IDENTIFICATION</scope>
</reference>
<evidence type="ECO:0000259" key="12">
    <source>
        <dbReference type="Pfam" id="PF04695"/>
    </source>
</evidence>
<dbReference type="OrthoDB" id="441517at2759"/>
<dbReference type="InterPro" id="IPR036388">
    <property type="entry name" value="WH-like_DNA-bd_sf"/>
</dbReference>
<proteinExistence type="inferred from homology"/>
<dbReference type="GO" id="GO:0005102">
    <property type="term" value="F:signaling receptor binding"/>
    <property type="evidence" value="ECO:0007669"/>
    <property type="project" value="TreeGrafter"/>
</dbReference>
<evidence type="ECO:0000256" key="9">
    <source>
        <dbReference type="ARBA" id="ARBA00046271"/>
    </source>
</evidence>
<evidence type="ECO:0000256" key="10">
    <source>
        <dbReference type="RuleBase" id="RU367032"/>
    </source>
</evidence>
<dbReference type="InParanoid" id="A0A1I7W4Q4"/>
<dbReference type="Gene3D" id="1.10.10.10">
    <property type="entry name" value="Winged helix-like DNA-binding domain superfamily/Winged helix DNA-binding domain"/>
    <property type="match status" value="1"/>
</dbReference>
<comment type="function">
    <text evidence="10">Component of the PEX13-PEX14 docking complex, a translocon channel that specifically mediates the import of peroxisomal cargo proteins bound to PEX5 receptor. The PEX13-PEX14 docking complex forms a large import pore which can be opened to a diameter of about 9 nm. Mechanistically, PEX5 receptor along with cargo proteins associates with the PEX14 subunit of the PEX13-PEX14 docking complex in the cytosol, leading to the insertion of the receptor into the organelle membrane with the concomitant translocation of the cargo into the peroxisome matrix.</text>
</comment>
<dbReference type="PANTHER" id="PTHR23058:SF0">
    <property type="entry name" value="PEROXISOMAL MEMBRANE PROTEIN PEX14"/>
    <property type="match status" value="1"/>
</dbReference>
<dbReference type="AlphaFoldDB" id="A0A1I7W4Q4"/>
<dbReference type="InterPro" id="IPR006785">
    <property type="entry name" value="Pex14_N"/>
</dbReference>
<evidence type="ECO:0000256" key="8">
    <source>
        <dbReference type="ARBA" id="ARBA00029691"/>
    </source>
</evidence>
<protein>
    <recommendedName>
        <fullName evidence="7 10">Peroxisomal membrane protein PEX14</fullName>
    </recommendedName>
    <alternativeName>
        <fullName evidence="8 10">Peroxin-14</fullName>
    </alternativeName>
</protein>
<sequence>MTDDQENRNFDKKDVNMVEGEAESVGIIRPEMVDMARRFMMIPKIRQTSLVQQKRFLLQKGLREDEINEAMKGLPLQQDMWHINNTAMGHAITSGSSYFSTGSSGISTLLGLAKYAMIITGFSYASWQLLRSYVLPRFFNVSQPVEKRIHVIEEKIDEMEGIIRDVTTELLLKLQILIDKQSVTDRISFQSGISSSKLDDIQQSVENISAMLVSKEKSSPFRALARNRAAVASRVLIRTEDGSGSGNSDNERLEDAFVPVRTSALAKEHGSSAQAEKNDSGSDS</sequence>
<evidence type="ECO:0000313" key="15">
    <source>
        <dbReference type="WBParaSite" id="EN70_9639"/>
    </source>
</evidence>
<gene>
    <name evidence="13 15" type="ORF">LOAG_09944</name>
</gene>
<evidence type="ECO:0000256" key="11">
    <source>
        <dbReference type="SAM" id="MobiDB-lite"/>
    </source>
</evidence>
<keyword evidence="2 10" id="KW-0813">Transport</keyword>
<keyword evidence="14" id="KW-1185">Reference proteome</keyword>
<evidence type="ECO:0000256" key="3">
    <source>
        <dbReference type="ARBA" id="ARBA00022927"/>
    </source>
</evidence>
<dbReference type="FunCoup" id="A0A1I7W4Q4">
    <property type="interactions" value="1100"/>
</dbReference>
<dbReference type="Proteomes" id="UP000095285">
    <property type="component" value="Unassembled WGS sequence"/>
</dbReference>
<dbReference type="GeneID" id="9947386"/>
<dbReference type="OMA" id="FSYAGWH"/>
<reference evidence="13 14" key="1">
    <citation type="submission" date="2012-04" db="EMBL/GenBank/DDBJ databases">
        <title>The Genome Sequence of Loa loa.</title>
        <authorList>
            <consortium name="The Broad Institute Genome Sequencing Platform"/>
            <consortium name="Broad Institute Genome Sequencing Center for Infectious Disease"/>
            <person name="Nutman T.B."/>
            <person name="Fink D.L."/>
            <person name="Russ C."/>
            <person name="Young S."/>
            <person name="Zeng Q."/>
            <person name="Gargeya S."/>
            <person name="Alvarado L."/>
            <person name="Berlin A."/>
            <person name="Chapman S.B."/>
            <person name="Chen Z."/>
            <person name="Freedman E."/>
            <person name="Gellesch M."/>
            <person name="Goldberg J."/>
            <person name="Griggs A."/>
            <person name="Gujja S."/>
            <person name="Heilman E.R."/>
            <person name="Heiman D."/>
            <person name="Howarth C."/>
            <person name="Mehta T."/>
            <person name="Neiman D."/>
            <person name="Pearson M."/>
            <person name="Roberts A."/>
            <person name="Saif S."/>
            <person name="Shea T."/>
            <person name="Shenoy N."/>
            <person name="Sisk P."/>
            <person name="Stolte C."/>
            <person name="Sykes S."/>
            <person name="White J."/>
            <person name="Yandava C."/>
            <person name="Haas B."/>
            <person name="Henn M.R."/>
            <person name="Nusbaum C."/>
            <person name="Birren B."/>
        </authorList>
    </citation>
    <scope>NUCLEOTIDE SEQUENCE [LARGE SCALE GENOMIC DNA]</scope>
</reference>
<keyword evidence="4" id="KW-0811">Translocation</keyword>
<dbReference type="GO" id="GO:1990429">
    <property type="term" value="C:peroxisomal importomer complex"/>
    <property type="evidence" value="ECO:0007669"/>
    <property type="project" value="TreeGrafter"/>
</dbReference>
<evidence type="ECO:0000313" key="13">
    <source>
        <dbReference type="EMBL" id="EFO18550.2"/>
    </source>
</evidence>
<dbReference type="GO" id="GO:0005778">
    <property type="term" value="C:peroxisomal membrane"/>
    <property type="evidence" value="ECO:0007669"/>
    <property type="project" value="UniProtKB-SubCell"/>
</dbReference>
<evidence type="ECO:0000256" key="6">
    <source>
        <dbReference type="ARBA" id="ARBA00023140"/>
    </source>
</evidence>
<dbReference type="RefSeq" id="XP_020301771.1">
    <property type="nucleotide sequence ID" value="XM_020448051.1"/>
</dbReference>
<evidence type="ECO:0000256" key="1">
    <source>
        <dbReference type="ARBA" id="ARBA00005443"/>
    </source>
</evidence>
<dbReference type="PANTHER" id="PTHR23058">
    <property type="entry name" value="PEROXISOMAL MEMBRANE PROTEIN PEX14"/>
    <property type="match status" value="1"/>
</dbReference>
<keyword evidence="6 10" id="KW-0576">Peroxisome</keyword>
<accession>A0A1S0TRE5</accession>
<dbReference type="CTD" id="9947386"/>
<feature type="compositionally biased region" description="Basic and acidic residues" evidence="11">
    <location>
        <begin position="266"/>
        <end position="284"/>
    </location>
</feature>
<dbReference type="Pfam" id="PF04695">
    <property type="entry name" value="Pex14_N"/>
    <property type="match status" value="1"/>
</dbReference>
<dbReference type="eggNOG" id="KOG2629">
    <property type="taxonomic scope" value="Eukaryota"/>
</dbReference>
<evidence type="ECO:0000256" key="2">
    <source>
        <dbReference type="ARBA" id="ARBA00022448"/>
    </source>
</evidence>